<dbReference type="Gene3D" id="1.10.10.10">
    <property type="entry name" value="Winged helix-like DNA-binding domain superfamily/Winged helix DNA-binding domain"/>
    <property type="match status" value="1"/>
</dbReference>
<dbReference type="Gene3D" id="3.30.420.40">
    <property type="match status" value="2"/>
</dbReference>
<dbReference type="InterPro" id="IPR049874">
    <property type="entry name" value="ROK_cs"/>
</dbReference>
<dbReference type="PANTHER" id="PTHR18964">
    <property type="entry name" value="ROK (REPRESSOR, ORF, KINASE) FAMILY"/>
    <property type="match status" value="1"/>
</dbReference>
<dbReference type="PANTHER" id="PTHR18964:SF149">
    <property type="entry name" value="BIFUNCTIONAL UDP-N-ACETYLGLUCOSAMINE 2-EPIMERASE_N-ACETYLMANNOSAMINE KINASE"/>
    <property type="match status" value="1"/>
</dbReference>
<keyword evidence="3" id="KW-1185">Reference proteome</keyword>
<dbReference type="Proteomes" id="UP001165580">
    <property type="component" value="Unassembled WGS sequence"/>
</dbReference>
<proteinExistence type="inferred from homology"/>
<dbReference type="PROSITE" id="PS01125">
    <property type="entry name" value="ROK"/>
    <property type="match status" value="1"/>
</dbReference>
<dbReference type="InterPro" id="IPR036390">
    <property type="entry name" value="WH_DNA-bd_sf"/>
</dbReference>
<dbReference type="SUPFAM" id="SSF53067">
    <property type="entry name" value="Actin-like ATPase domain"/>
    <property type="match status" value="1"/>
</dbReference>
<reference evidence="2" key="1">
    <citation type="submission" date="2022-08" db="EMBL/GenBank/DDBJ databases">
        <authorList>
            <person name="Deng Y."/>
            <person name="Han X.-F."/>
            <person name="Zhang Y.-Q."/>
        </authorList>
    </citation>
    <scope>NUCLEOTIDE SEQUENCE</scope>
    <source>
        <strain evidence="2">CPCC 205716</strain>
    </source>
</reference>
<evidence type="ECO:0000256" key="1">
    <source>
        <dbReference type="ARBA" id="ARBA00006479"/>
    </source>
</evidence>
<accession>A0ABT2GD20</accession>
<dbReference type="Pfam" id="PF00480">
    <property type="entry name" value="ROK"/>
    <property type="match status" value="1"/>
</dbReference>
<dbReference type="EMBL" id="JANTEZ010000002">
    <property type="protein sequence ID" value="MCS5714087.1"/>
    <property type="molecule type" value="Genomic_DNA"/>
</dbReference>
<sequence>MIASGTGEDARLTLRTPASVDIFTRILTHGPIGRVDVGRQTGLSQAAVTKTVAPLLLDGIVAVDRPLAGAALTGAAPGRPVHPLRVVPSARLVLGVKVNPDEVIGVATGMTAAILHVARRPLGSTDPAAVVEAVAQVAEELGGLLGDRVDRLIGLGVAVSGDVDAATGIVRDSPLLGWRGVPLAHPLAARLGVPVRVDNDVRALTIAEHWFGVGRDSGSFAVVTIGSGIGCGLYLNDDVVSGAHGVAGELGHLPLASLDAVCVCGRRGCVEAVASSGAVLRAVRTVTDAPRLTLAEAAALAREGVPGAVAAFDRAGTAIGAALAVVANLTGPDTVLVAGEGMAEFELYERAIRSTFAAHAFGAAADCVLVTRAHSFEDWARGAAASVIRAAVRQEFQPTFSG</sequence>
<name>A0ABT2GD20_9MICO</name>
<dbReference type="SUPFAM" id="SSF46785">
    <property type="entry name" value="Winged helix' DNA-binding domain"/>
    <property type="match status" value="1"/>
</dbReference>
<evidence type="ECO:0000313" key="3">
    <source>
        <dbReference type="Proteomes" id="UP001165580"/>
    </source>
</evidence>
<dbReference type="InterPro" id="IPR043129">
    <property type="entry name" value="ATPase_NBD"/>
</dbReference>
<comment type="similarity">
    <text evidence="1">Belongs to the ROK (NagC/XylR) family.</text>
</comment>
<gene>
    <name evidence="2" type="ORF">NVV95_05920</name>
</gene>
<dbReference type="InterPro" id="IPR036388">
    <property type="entry name" value="WH-like_DNA-bd_sf"/>
</dbReference>
<dbReference type="InterPro" id="IPR000600">
    <property type="entry name" value="ROK"/>
</dbReference>
<organism evidence="2 3">
    <name type="scientific">Herbiconiux gentiana</name>
    <dbReference type="NCBI Taxonomy" id="2970912"/>
    <lineage>
        <taxon>Bacteria</taxon>
        <taxon>Bacillati</taxon>
        <taxon>Actinomycetota</taxon>
        <taxon>Actinomycetes</taxon>
        <taxon>Micrococcales</taxon>
        <taxon>Microbacteriaceae</taxon>
        <taxon>Herbiconiux</taxon>
    </lineage>
</organism>
<protein>
    <submittedName>
        <fullName evidence="2">ROK family protein</fullName>
    </submittedName>
</protein>
<dbReference type="RefSeq" id="WP_259485615.1">
    <property type="nucleotide sequence ID" value="NZ_JANTEZ010000002.1"/>
</dbReference>
<comment type="caution">
    <text evidence="2">The sequence shown here is derived from an EMBL/GenBank/DDBJ whole genome shotgun (WGS) entry which is preliminary data.</text>
</comment>
<evidence type="ECO:0000313" key="2">
    <source>
        <dbReference type="EMBL" id="MCS5714087.1"/>
    </source>
</evidence>